<dbReference type="EMBL" id="CM056744">
    <property type="protein sequence ID" value="KAJ8666704.1"/>
    <property type="molecule type" value="Genomic_DNA"/>
</dbReference>
<comment type="caution">
    <text evidence="1">The sequence shown here is derived from an EMBL/GenBank/DDBJ whole genome shotgun (WGS) entry which is preliminary data.</text>
</comment>
<evidence type="ECO:0000313" key="1">
    <source>
        <dbReference type="EMBL" id="KAJ8666704.1"/>
    </source>
</evidence>
<organism evidence="1 2">
    <name type="scientific">Eretmocerus hayati</name>
    <dbReference type="NCBI Taxonomy" id="131215"/>
    <lineage>
        <taxon>Eukaryota</taxon>
        <taxon>Metazoa</taxon>
        <taxon>Ecdysozoa</taxon>
        <taxon>Arthropoda</taxon>
        <taxon>Hexapoda</taxon>
        <taxon>Insecta</taxon>
        <taxon>Pterygota</taxon>
        <taxon>Neoptera</taxon>
        <taxon>Endopterygota</taxon>
        <taxon>Hymenoptera</taxon>
        <taxon>Apocrita</taxon>
        <taxon>Proctotrupomorpha</taxon>
        <taxon>Chalcidoidea</taxon>
        <taxon>Aphelinidae</taxon>
        <taxon>Aphelininae</taxon>
        <taxon>Eretmocerus</taxon>
    </lineage>
</organism>
<evidence type="ECO:0000313" key="2">
    <source>
        <dbReference type="Proteomes" id="UP001239111"/>
    </source>
</evidence>
<keyword evidence="2" id="KW-1185">Reference proteome</keyword>
<accession>A0ACC2N6M8</accession>
<sequence length="312" mass="34133">MASQQLNDDLYLLGIISTQIQGNRLPSNSQVLGVFYFDTSQLNMTIEKAAKSAIKEVEIFWEKSGRLHSDGEAANSQTSSQSDHPSNASQVISCSSQVPNSQHSTQSIADDKATDKITESLHGMTPPSQADPPLATEPGRGVSGSQLSGSLYSGEGRYRERRSIRGFINIMTEEMFATLDYCHISHRNASRLIIAVCHALVAVCNIRSPVENLIVCKTSMDELRSQILSVLVSSGEIVRILDVPALEDSKGVAQAYAIHRSLVAWGIEADVECLSCDTCPGNMEKRMVQQCFSNDYYSGLYYISHANITSMN</sequence>
<gene>
    <name evidence="1" type="ORF">QAD02_008366</name>
</gene>
<dbReference type="Proteomes" id="UP001239111">
    <property type="component" value="Chromosome 4"/>
</dbReference>
<protein>
    <submittedName>
        <fullName evidence="1">Uncharacterized protein</fullName>
    </submittedName>
</protein>
<reference evidence="1" key="1">
    <citation type="submission" date="2023-04" db="EMBL/GenBank/DDBJ databases">
        <title>A chromosome-level genome assembly of the parasitoid wasp Eretmocerus hayati.</title>
        <authorList>
            <person name="Zhong Y."/>
            <person name="Liu S."/>
            <person name="Liu Y."/>
        </authorList>
    </citation>
    <scope>NUCLEOTIDE SEQUENCE</scope>
    <source>
        <strain evidence="1">ZJU_SS_LIU_2023</strain>
    </source>
</reference>
<proteinExistence type="predicted"/>
<name>A0ACC2N6M8_9HYME</name>